<proteinExistence type="predicted"/>
<reference evidence="2" key="1">
    <citation type="submission" date="2023-03" db="EMBL/GenBank/DDBJ databases">
        <title>Massive genome expansion in bonnet fungi (Mycena s.s.) driven by repeated elements and novel gene families across ecological guilds.</title>
        <authorList>
            <consortium name="Lawrence Berkeley National Laboratory"/>
            <person name="Harder C.B."/>
            <person name="Miyauchi S."/>
            <person name="Viragh M."/>
            <person name="Kuo A."/>
            <person name="Thoen E."/>
            <person name="Andreopoulos B."/>
            <person name="Lu D."/>
            <person name="Skrede I."/>
            <person name="Drula E."/>
            <person name="Henrissat B."/>
            <person name="Morin E."/>
            <person name="Kohler A."/>
            <person name="Barry K."/>
            <person name="LaButti K."/>
            <person name="Morin E."/>
            <person name="Salamov A."/>
            <person name="Lipzen A."/>
            <person name="Mereny Z."/>
            <person name="Hegedus B."/>
            <person name="Baldrian P."/>
            <person name="Stursova M."/>
            <person name="Weitz H."/>
            <person name="Taylor A."/>
            <person name="Grigoriev I.V."/>
            <person name="Nagy L.G."/>
            <person name="Martin F."/>
            <person name="Kauserud H."/>
        </authorList>
    </citation>
    <scope>NUCLEOTIDE SEQUENCE</scope>
    <source>
        <strain evidence="2">CBHHK200</strain>
    </source>
</reference>
<keyword evidence="3" id="KW-1185">Reference proteome</keyword>
<feature type="region of interest" description="Disordered" evidence="1">
    <location>
        <begin position="170"/>
        <end position="192"/>
    </location>
</feature>
<dbReference type="Proteomes" id="UP001218188">
    <property type="component" value="Unassembled WGS sequence"/>
</dbReference>
<protein>
    <submittedName>
        <fullName evidence="2">Uncharacterized protein</fullName>
    </submittedName>
</protein>
<gene>
    <name evidence="2" type="ORF">C8F04DRAFT_1288974</name>
</gene>
<evidence type="ECO:0000256" key="1">
    <source>
        <dbReference type="SAM" id="MobiDB-lite"/>
    </source>
</evidence>
<accession>A0AAD6X1V6</accession>
<dbReference type="AlphaFoldDB" id="A0AAD6X1V6"/>
<comment type="caution">
    <text evidence="2">The sequence shown here is derived from an EMBL/GenBank/DDBJ whole genome shotgun (WGS) entry which is preliminary data.</text>
</comment>
<organism evidence="2 3">
    <name type="scientific">Mycena alexandri</name>
    <dbReference type="NCBI Taxonomy" id="1745969"/>
    <lineage>
        <taxon>Eukaryota</taxon>
        <taxon>Fungi</taxon>
        <taxon>Dikarya</taxon>
        <taxon>Basidiomycota</taxon>
        <taxon>Agaricomycotina</taxon>
        <taxon>Agaricomycetes</taxon>
        <taxon>Agaricomycetidae</taxon>
        <taxon>Agaricales</taxon>
        <taxon>Marasmiineae</taxon>
        <taxon>Mycenaceae</taxon>
        <taxon>Mycena</taxon>
    </lineage>
</organism>
<feature type="region of interest" description="Disordered" evidence="1">
    <location>
        <begin position="96"/>
        <end position="144"/>
    </location>
</feature>
<evidence type="ECO:0000313" key="2">
    <source>
        <dbReference type="EMBL" id="KAJ7029199.1"/>
    </source>
</evidence>
<name>A0AAD6X1V6_9AGAR</name>
<dbReference type="EMBL" id="JARJCM010000104">
    <property type="protein sequence ID" value="KAJ7029199.1"/>
    <property type="molecule type" value="Genomic_DNA"/>
</dbReference>
<evidence type="ECO:0000313" key="3">
    <source>
        <dbReference type="Proteomes" id="UP001218188"/>
    </source>
</evidence>
<sequence length="215" mass="22970">MMSTPLSTTQPFDSFLGNTLPADPKIPNDILAHAFSAGTPPYSTGTSLFLPGTLLFDAGTNLVPASRRDSRLFPATARRQPGPASLMWKKGTCLLPHHRRRPQSPRPLPSTASSPLPPISRPTSPRPAIRPSRTPPPGADVNTRSMTGILAKGCLSRPLPPLTLSHLAPVPNLWSPPSPPSPLRSTTCRRHQDAILPLPLSAFDVPSRSTSSTPL</sequence>